<dbReference type="AlphaFoldDB" id="A0A1Y2CZM6"/>
<feature type="transmembrane region" description="Helical" evidence="5">
    <location>
        <begin position="122"/>
        <end position="144"/>
    </location>
</feature>
<keyword evidence="2 5" id="KW-0812">Transmembrane</keyword>
<comment type="subcellular location">
    <subcellularLocation>
        <location evidence="1">Membrane</location>
        <topology evidence="1">Multi-pass membrane protein</topology>
    </subcellularLocation>
</comment>
<dbReference type="GO" id="GO:0030317">
    <property type="term" value="P:flagellated sperm motility"/>
    <property type="evidence" value="ECO:0007669"/>
    <property type="project" value="TreeGrafter"/>
</dbReference>
<evidence type="ECO:0000256" key="3">
    <source>
        <dbReference type="ARBA" id="ARBA00022989"/>
    </source>
</evidence>
<evidence type="ECO:0000313" key="7">
    <source>
        <dbReference type="EMBL" id="ORY52512.1"/>
    </source>
</evidence>
<feature type="transmembrane region" description="Helical" evidence="5">
    <location>
        <begin position="52"/>
        <end position="74"/>
    </location>
</feature>
<evidence type="ECO:0000313" key="8">
    <source>
        <dbReference type="Proteomes" id="UP000193642"/>
    </source>
</evidence>
<evidence type="ECO:0000256" key="4">
    <source>
        <dbReference type="ARBA" id="ARBA00023136"/>
    </source>
</evidence>
<name>A0A1Y2CZM6_9FUNG</name>
<dbReference type="GO" id="GO:0006814">
    <property type="term" value="P:sodium ion transport"/>
    <property type="evidence" value="ECO:0007669"/>
    <property type="project" value="TreeGrafter"/>
</dbReference>
<reference evidence="7 8" key="1">
    <citation type="submission" date="2016-07" db="EMBL/GenBank/DDBJ databases">
        <title>Pervasive Adenine N6-methylation of Active Genes in Fungi.</title>
        <authorList>
            <consortium name="DOE Joint Genome Institute"/>
            <person name="Mondo S.J."/>
            <person name="Dannebaum R.O."/>
            <person name="Kuo R.C."/>
            <person name="Labutti K."/>
            <person name="Haridas S."/>
            <person name="Kuo A."/>
            <person name="Salamov A."/>
            <person name="Ahrendt S.R."/>
            <person name="Lipzen A."/>
            <person name="Sullivan W."/>
            <person name="Andreopoulos W.B."/>
            <person name="Clum A."/>
            <person name="Lindquist E."/>
            <person name="Daum C."/>
            <person name="Ramamoorthy G.K."/>
            <person name="Gryganskyi A."/>
            <person name="Culley D."/>
            <person name="Magnuson J.K."/>
            <person name="James T.Y."/>
            <person name="O'Malley M.A."/>
            <person name="Stajich J.E."/>
            <person name="Spatafora J.W."/>
            <person name="Visel A."/>
            <person name="Grigoriev I.V."/>
        </authorList>
    </citation>
    <scope>NUCLEOTIDE SEQUENCE [LARGE SCALE GENOMIC DNA]</scope>
    <source>
        <strain evidence="7 8">JEL800</strain>
    </source>
</reference>
<feature type="domain" description="Ion transport" evidence="6">
    <location>
        <begin position="1"/>
        <end position="153"/>
    </location>
</feature>
<keyword evidence="3 5" id="KW-1133">Transmembrane helix</keyword>
<dbReference type="PANTHER" id="PTHR47131">
    <property type="entry name" value="CATION CHANNEL SPERM-ASSOCIATED PROTEIN 3"/>
    <property type="match status" value="1"/>
</dbReference>
<organism evidence="7 8">
    <name type="scientific">Rhizoclosmatium globosum</name>
    <dbReference type="NCBI Taxonomy" id="329046"/>
    <lineage>
        <taxon>Eukaryota</taxon>
        <taxon>Fungi</taxon>
        <taxon>Fungi incertae sedis</taxon>
        <taxon>Chytridiomycota</taxon>
        <taxon>Chytridiomycota incertae sedis</taxon>
        <taxon>Chytridiomycetes</taxon>
        <taxon>Chytridiales</taxon>
        <taxon>Chytriomycetaceae</taxon>
        <taxon>Rhizoclosmatium</taxon>
    </lineage>
</organism>
<feature type="transmembrane region" description="Helical" evidence="5">
    <location>
        <begin position="6"/>
        <end position="31"/>
    </location>
</feature>
<evidence type="ECO:0000256" key="5">
    <source>
        <dbReference type="SAM" id="Phobius"/>
    </source>
</evidence>
<dbReference type="Proteomes" id="UP000193642">
    <property type="component" value="Unassembled WGS sequence"/>
</dbReference>
<accession>A0A1Y2CZM6</accession>
<sequence length="173" mass="19880">MDFMILFVGFLQMGLTYWIPDFATLPFLRIMRALRSLQVVVEALLNTMKNNVIDIIVLLLLIMFIFGVLGHYLFAADKTSHSYADWGTLGDSFMTLFIYVCADGWTPYQEKLNEDGFSASELYTAFFIFIGNFIIANMFIGVICQNIDDATRTDMEEQARKRRKQDLSKGNYS</sequence>
<keyword evidence="4 5" id="KW-0472">Membrane</keyword>
<dbReference type="OrthoDB" id="416585at2759"/>
<dbReference type="Gene3D" id="1.10.287.70">
    <property type="match status" value="1"/>
</dbReference>
<dbReference type="SUPFAM" id="SSF81324">
    <property type="entry name" value="Voltage-gated potassium channels"/>
    <property type="match status" value="1"/>
</dbReference>
<gene>
    <name evidence="7" type="ORF">BCR33DRAFT_779792</name>
</gene>
<evidence type="ECO:0000259" key="6">
    <source>
        <dbReference type="Pfam" id="PF00520"/>
    </source>
</evidence>
<dbReference type="GO" id="GO:0036128">
    <property type="term" value="C:CatSper complex"/>
    <property type="evidence" value="ECO:0007669"/>
    <property type="project" value="TreeGrafter"/>
</dbReference>
<dbReference type="Pfam" id="PF00520">
    <property type="entry name" value="Ion_trans"/>
    <property type="match status" value="1"/>
</dbReference>
<protein>
    <recommendedName>
        <fullName evidence="6">Ion transport domain-containing protein</fullName>
    </recommendedName>
</protein>
<keyword evidence="8" id="KW-1185">Reference proteome</keyword>
<proteinExistence type="predicted"/>
<evidence type="ECO:0000256" key="1">
    <source>
        <dbReference type="ARBA" id="ARBA00004141"/>
    </source>
</evidence>
<comment type="caution">
    <text evidence="7">The sequence shown here is derived from an EMBL/GenBank/DDBJ whole genome shotgun (WGS) entry which is preliminary data.</text>
</comment>
<dbReference type="GO" id="GO:0005245">
    <property type="term" value="F:voltage-gated calcium channel activity"/>
    <property type="evidence" value="ECO:0007669"/>
    <property type="project" value="TreeGrafter"/>
</dbReference>
<evidence type="ECO:0000256" key="2">
    <source>
        <dbReference type="ARBA" id="ARBA00022692"/>
    </source>
</evidence>
<dbReference type="EMBL" id="MCGO01000003">
    <property type="protein sequence ID" value="ORY52512.1"/>
    <property type="molecule type" value="Genomic_DNA"/>
</dbReference>
<dbReference type="PANTHER" id="PTHR47131:SF1">
    <property type="entry name" value="CATION CHANNEL SPERM-ASSOCIATED PROTEIN 3"/>
    <property type="match status" value="1"/>
</dbReference>
<dbReference type="STRING" id="329046.A0A1Y2CZM6"/>
<dbReference type="InterPro" id="IPR005821">
    <property type="entry name" value="Ion_trans_dom"/>
</dbReference>